<reference evidence="4" key="1">
    <citation type="submission" date="2022-03" db="EMBL/GenBank/DDBJ databases">
        <title>Genomic analyses of argali, domestic sheep and their hybrids provide insights into chromosomal evolution, heterosis and genetic basis of agronomic traits.</title>
        <authorList>
            <person name="Li M."/>
        </authorList>
    </citation>
    <scope>NUCLEOTIDE SEQUENCE</scope>
    <source>
        <strain evidence="4">CAU-MHL-2022a</strain>
        <tissue evidence="4">Skin</tissue>
    </source>
</reference>
<feature type="compositionally biased region" description="Low complexity" evidence="1">
    <location>
        <begin position="1302"/>
        <end position="1312"/>
    </location>
</feature>
<evidence type="ECO:0000259" key="2">
    <source>
        <dbReference type="Pfam" id="PF12509"/>
    </source>
</evidence>
<dbReference type="GO" id="GO:0007130">
    <property type="term" value="P:synaptonemal complex assembly"/>
    <property type="evidence" value="ECO:0007669"/>
    <property type="project" value="TreeGrafter"/>
</dbReference>
<comment type="caution">
    <text evidence="4">The sequence shown here is derived from an EMBL/GenBank/DDBJ whole genome shotgun (WGS) entry which is preliminary data.</text>
</comment>
<protein>
    <recommendedName>
        <fullName evidence="6">Testis expressed 15, meiosis and synapsis associated</fullName>
    </recommendedName>
</protein>
<feature type="compositionally biased region" description="Polar residues" evidence="1">
    <location>
        <begin position="1739"/>
        <end position="1749"/>
    </location>
</feature>
<evidence type="ECO:0000259" key="3">
    <source>
        <dbReference type="Pfam" id="PF15326"/>
    </source>
</evidence>
<evidence type="ECO:0008006" key="6">
    <source>
        <dbReference type="Google" id="ProtNLM"/>
    </source>
</evidence>
<feature type="domain" description="TASOR pseudo-PARP" evidence="2">
    <location>
        <begin position="99"/>
        <end position="246"/>
    </location>
</feature>
<feature type="region of interest" description="Disordered" evidence="1">
    <location>
        <begin position="553"/>
        <end position="577"/>
    </location>
</feature>
<feature type="compositionally biased region" description="Polar residues" evidence="1">
    <location>
        <begin position="1954"/>
        <end position="1964"/>
    </location>
</feature>
<dbReference type="Pfam" id="PF12509">
    <property type="entry name" value="DUF3715"/>
    <property type="match status" value="1"/>
</dbReference>
<organism evidence="4 5">
    <name type="scientific">Ovis ammon polii</name>
    <dbReference type="NCBI Taxonomy" id="230172"/>
    <lineage>
        <taxon>Eukaryota</taxon>
        <taxon>Metazoa</taxon>
        <taxon>Chordata</taxon>
        <taxon>Craniata</taxon>
        <taxon>Vertebrata</taxon>
        <taxon>Euteleostomi</taxon>
        <taxon>Mammalia</taxon>
        <taxon>Eutheria</taxon>
        <taxon>Laurasiatheria</taxon>
        <taxon>Artiodactyla</taxon>
        <taxon>Ruminantia</taxon>
        <taxon>Pecora</taxon>
        <taxon>Bovidae</taxon>
        <taxon>Caprinae</taxon>
        <taxon>Ovis</taxon>
    </lineage>
</organism>
<proteinExistence type="predicted"/>
<feature type="compositionally biased region" description="Basic and acidic residues" evidence="1">
    <location>
        <begin position="2745"/>
        <end position="2768"/>
    </location>
</feature>
<dbReference type="EMBL" id="JAKZEL010000027">
    <property type="protein sequence ID" value="KAI4529617.1"/>
    <property type="molecule type" value="Genomic_DNA"/>
</dbReference>
<dbReference type="InterPro" id="IPR022188">
    <property type="entry name" value="TASOR_DUF3715"/>
</dbReference>
<feature type="compositionally biased region" description="Basic and acidic residues" evidence="1">
    <location>
        <begin position="2716"/>
        <end position="2731"/>
    </location>
</feature>
<feature type="region of interest" description="Disordered" evidence="1">
    <location>
        <begin position="1276"/>
        <end position="1336"/>
    </location>
</feature>
<feature type="region of interest" description="Disordered" evidence="1">
    <location>
        <begin position="1207"/>
        <end position="1263"/>
    </location>
</feature>
<sequence length="3001" mass="338541">MLKVCGANVAFVERRFRSQQGARLNSRENVKLSRSSAFGPKVYLSPCYTNTREYSFIHDTLNECRLDVSTDLQSSWQFGDTKLIHNEGLEKNFTSKRSEMRETGRHGRELEEHFCFLALRQKDVAEIYHNGISTKASSLRILGNPLLGIYIFRHIDVALNYAHSRSITVESIIMFKVLFGKVKKIQPSLDKSKVSLDPSPNFDCHMSRNTPSLKDTIELQAYSSAVYLYEYNILSKPVDKPRQCLPYAIVTVKFIGQKVDNGHFMTSLRSLSTGFPKRTERTCSLNNCTVAKRIGKGKDATVIFEHFRKPIDPFVQENCSCTASNSEINPSNSDISNCYGNIQNGNTSVLETYSGHTEYNSAECRDTSQLLACDSGYSFIPSNTTESVNNSDLLNLTYLKAILSSLAAAFPLHNNTDSSTVITSKLIKDPRLMKREESMGKDNTVTGLSEILPFEKSLDFVNSEINLSSMPANPASTSEGMPGDQTITNGLDASCFRISLDDSQTQAHNLGSKTYDCTALSKITMTGQCENQDDFSFPMFLSNVVSEAEIQKHKEGKAQRSQQRDTIPFLTDESSESHDSCESVDICTDKYSGPISPESQFSNFKTVYETGHQMSTLFPLQSEEGIHEYIQNTGKMRSFTEPEDSAKHEEKQSLWKGSDHSFTNKRKIGPIDNYISLNQDNKENESLDYLQENCDQILITQGLEKTKSLPFTTEEKYELGHLALEIQNNLTPKVEKLPQKPPKNSSECKDNIHTNFAISQKLMELKLEKPDQNCVSIMADAFQDAEDIPQTTQLPAVTSCRDIKTAHDANCSIASEHLCVQRTNEYDPVSLGNIQRDCKETPLINNKGQHHTQFCITQLNNDVHLNTDFREQRDNDKESQNEAEMENIASSIENNIGNIYGDEKQSFQTHETKFFTNIGERRVNKDDDSIEILSSEEFSTAFNLTSGKKHVCTESTSLENEDPITAIKEKDIQNTERTGEHLSSTAFLQSASSSVHVASHAAAEIADTAMPVVSTNPEDHQRAQFNETCSESTDFGLLSKLKVSASEINTDENRFHNSFYQTVSDNSVLQSFRLDNETEVGSEESDDAFPVSIPQDTHSHGNVLYEEFEDSYEALKSRIDWEGLLGSSNGEVEVLKSTTRGENWDQHCSEEQSCDFSSTQDDEAELIEPILLPDLQVTITNTFVKGFSPTVESLASKDDFCKYETEAAKSEINEEEEEEEEEEEVLEFEIHSQCSAENSDHPSENEFGNTRQESGLASKSETSLSFDLSHNMHENHMSEKQNRPLLTEPSDGTTVNKENRCSLTKSKTSSTDTRSEKETGSRISKRKPHTPFRDQKIPDKNLRHHEICEKRRKLTSQDSLECFFLLSQERIKTFSQSEKHIGSVLDILNREASLCKSKCLSRKLDRAILHLKEAHRRVHTSLQLITKVGEKRGGPLPRAYAVICNSFWESCDLQGYSSVSERRYHSTKHFLSKRKYNIPGENRTLGFEADTHVSKHKFYRTNRERLTECLSENVSGVSSSHTTIHMREYCDQVCPESQLALCSVSQSTSQSAYTNSSVRNSKSSKLQPFSRKTGCLFSPDCPNETPTKKENRTDTEFSSNISKCEKLENHSALDNSKYTTKVNNSEAKEIISERNLMSLSCIKENNISFSVDQNNDATCTAHTKVETDTVISVLESKVKRFFDIDIYKPNNLILSGYKGNLEVNFPIEKWATPKESSKPGIITGNFLMDPLSQTLITSKKSNSIPQSLSPAPATDSEGESSKSSMATQSITAVDFPAVSTIAPHCLQGCGGNKLQKTDYCSSSKCVHIDGNETDAENSEVTVASETEESKDSAMKKVFPDDSFLLIKDNIKGSSSKEGIGEKDIQDRKMWKDKQAEKGKDSVHMNVTEGSSVKTEYKDQKNNMSEGCSCLSEKTMQNNLIDSHVQIKKATEAVSLRNIASNQLNKRKEEEGRVSQDSQYDSSLHSEVACDSKPGITGRNHMPHLRGQSEPPKVSPPPPKKSTSYMNEFKEKHCSSNNLAPTVKLTQILRRADETSSVQILQEESEVCQNILPLFVEAFERKQKCSFKQILISRDLLVEENLWSNCRHRLKPCAVDSLVELQMMMETIQFIENKKRLLGGEPTFRSLLWYDETLYSELLGRPRGFQQQSNFYPAFQGRLKYDAFSELQSYHGQLIELFEETKRGNNSYYAYLKYKRQIDECEAVMKRCSDCFDFSLSVPFTCGVNFGDSLGDLETLRKSTLSLISMYGDCPQIDSCPGKQDHLWIIIEMISSKVNFIKSNEAVNIKIALYGLEHIFFDASKSLVWEEKKQSFCKNYSERNKEILLRMNQCAVSKLQKIYDTLSKDLSIEQISTIGLENSVIASIKSNAVVNEATISIENSRLNGTLLSHPDICCVSEILDQAEFADVKKLQELTLRCTDDLEIFKKCFQLLQEDNIDDLFITEENSLYMMKNYSHKAVILKPAAIETYIEIVMLSETIHFLKNSVAKKLDKQRFRSMLWFDMSLLPELVHCQEKMTSFSFLKGNPTDCLWKAIETSISELKKDLDIIYKCNEAVNSSYAVRLLSRELEELSEIKNLVKKSEYSISTYINFVPCIASVNYGTTVTELEYNYRQFSTLLGSITATPRKDVGKMVHTMKVMKTIEHMKIICVKNAQLTISFILCQMLHNRKTFQPKRKKNASSHINHRKSIRKSSTCGKVSLVSEYIIKNFSNSSKKRPLTVDKCGDSQEQEKDTAVPSCKKQKVGMKHVTEIKREKSPFEHARTMRSHSESENEIGPDSSDSVERSHVSPKQVETQRSVPLMNLKDSEGEIDLTNISFATSEDFTGQGKLSSTKKRNRNFSAAQAKSEKKTCYPLAIFDQKSIDDTFSKDQEMPPQKFLKNPPDTAEKSCPSDIKPGTDASLLLNASEPSFCFVSDSHATLEMTDFEPQDNKILNSSINYTCTSSPEPMHIQNKIPVVQINKARPAKTESKEKYMKDTLNFSTIPVEASENITLNVNQTVEYSV</sequence>
<feature type="domain" description="Testis expressed sequence 15" evidence="3">
    <location>
        <begin position="2391"/>
        <end position="2509"/>
    </location>
</feature>
<dbReference type="GO" id="GO:0005634">
    <property type="term" value="C:nucleus"/>
    <property type="evidence" value="ECO:0007669"/>
    <property type="project" value="TreeGrafter"/>
</dbReference>
<dbReference type="InterPro" id="IPR032765">
    <property type="entry name" value="TEX15_dom"/>
</dbReference>
<dbReference type="GO" id="GO:0007140">
    <property type="term" value="P:male meiotic nuclear division"/>
    <property type="evidence" value="ECO:0007669"/>
    <property type="project" value="InterPro"/>
</dbReference>
<feature type="domain" description="Testis expressed sequence 15" evidence="3">
    <location>
        <begin position="1942"/>
        <end position="2177"/>
    </location>
</feature>
<gene>
    <name evidence="4" type="ORF">MG293_020295</name>
</gene>
<evidence type="ECO:0000256" key="1">
    <source>
        <dbReference type="SAM" id="MobiDB-lite"/>
    </source>
</evidence>
<evidence type="ECO:0000313" key="4">
    <source>
        <dbReference type="EMBL" id="KAI4529617.1"/>
    </source>
</evidence>
<dbReference type="SUPFAM" id="SSF56399">
    <property type="entry name" value="ADP-ribosylation"/>
    <property type="match status" value="1"/>
</dbReference>
<dbReference type="Proteomes" id="UP001214576">
    <property type="component" value="Unassembled WGS sequence"/>
</dbReference>
<accession>A0AAD4Y0M2</accession>
<dbReference type="InterPro" id="IPR026616">
    <property type="entry name" value="TEX15"/>
</dbReference>
<keyword evidence="5" id="KW-1185">Reference proteome</keyword>
<feature type="region of interest" description="Disordered" evidence="1">
    <location>
        <begin position="2713"/>
        <end position="2793"/>
    </location>
</feature>
<feature type="region of interest" description="Disordered" evidence="1">
    <location>
        <begin position="1945"/>
        <end position="2002"/>
    </location>
</feature>
<dbReference type="PANTHER" id="PTHR22380">
    <property type="entry name" value="TESTIS-EXPRESSED PROTEIN 15"/>
    <property type="match status" value="1"/>
</dbReference>
<dbReference type="PANTHER" id="PTHR22380:SF1">
    <property type="entry name" value="TESTIS-EXPRESSED PROTEIN 15"/>
    <property type="match status" value="1"/>
</dbReference>
<dbReference type="Pfam" id="PF15326">
    <property type="entry name" value="TEX15"/>
    <property type="match status" value="2"/>
</dbReference>
<name>A0AAD4Y0M2_OVIAM</name>
<feature type="region of interest" description="Disordered" evidence="1">
    <location>
        <begin position="1739"/>
        <end position="1767"/>
    </location>
</feature>
<feature type="compositionally biased region" description="Acidic residues" evidence="1">
    <location>
        <begin position="1213"/>
        <end position="1227"/>
    </location>
</feature>
<evidence type="ECO:0000313" key="5">
    <source>
        <dbReference type="Proteomes" id="UP001214576"/>
    </source>
</evidence>
<dbReference type="GO" id="GO:0010569">
    <property type="term" value="P:regulation of double-strand break repair via homologous recombination"/>
    <property type="evidence" value="ECO:0007669"/>
    <property type="project" value="InterPro"/>
</dbReference>
<feature type="compositionally biased region" description="Polar residues" evidence="1">
    <location>
        <begin position="1246"/>
        <end position="1263"/>
    </location>
</feature>
<feature type="region of interest" description="Disordered" evidence="1">
    <location>
        <begin position="2864"/>
        <end position="2889"/>
    </location>
</feature>